<dbReference type="PANTHER" id="PTHR34222:SF33">
    <property type="entry name" value="RETROTRANSPOSON GAG DOMAIN-CONTAINING PROTEIN"/>
    <property type="match status" value="1"/>
</dbReference>
<gene>
    <name evidence="3" type="ORF">A4A49_56533</name>
</gene>
<dbReference type="OMA" id="AGICKHS"/>
<keyword evidence="1" id="KW-0472">Membrane</keyword>
<keyword evidence="1" id="KW-0812">Transmembrane</keyword>
<feature type="non-terminal residue" evidence="3">
    <location>
        <position position="1"/>
    </location>
</feature>
<reference evidence="3" key="1">
    <citation type="submission" date="2016-11" db="EMBL/GenBank/DDBJ databases">
        <title>The genome of Nicotiana attenuata.</title>
        <authorList>
            <person name="Xu S."/>
            <person name="Brockmoeller T."/>
            <person name="Gaquerel E."/>
            <person name="Navarro A."/>
            <person name="Kuhl H."/>
            <person name="Gase K."/>
            <person name="Ling Z."/>
            <person name="Zhou W."/>
            <person name="Kreitzer C."/>
            <person name="Stanke M."/>
            <person name="Tang H."/>
            <person name="Lyons E."/>
            <person name="Pandey P."/>
            <person name="Pandey S.P."/>
            <person name="Timmermann B."/>
            <person name="Baldwin I.T."/>
        </authorList>
    </citation>
    <scope>NUCLEOTIDE SEQUENCE [LARGE SCALE GENOMIC DNA]</scope>
    <source>
        <strain evidence="3">UT</strain>
    </source>
</reference>
<feature type="domain" description="Retrovirus-related Pol polyprotein from transposon TNT 1-94-like beta-barrel" evidence="2">
    <location>
        <begin position="122"/>
        <end position="194"/>
    </location>
</feature>
<proteinExistence type="predicted"/>
<dbReference type="Proteomes" id="UP000187609">
    <property type="component" value="Unassembled WGS sequence"/>
</dbReference>
<dbReference type="Pfam" id="PF22936">
    <property type="entry name" value="Pol_BBD"/>
    <property type="match status" value="1"/>
</dbReference>
<comment type="caution">
    <text evidence="3">The sequence shown here is derived from an EMBL/GenBank/DDBJ whole genome shotgun (WGS) entry which is preliminary data.</text>
</comment>
<dbReference type="PANTHER" id="PTHR34222">
    <property type="entry name" value="GAG_PRE-INTEGRS DOMAIN-CONTAINING PROTEIN"/>
    <property type="match status" value="1"/>
</dbReference>
<dbReference type="InterPro" id="IPR054722">
    <property type="entry name" value="PolX-like_BBD"/>
</dbReference>
<evidence type="ECO:0000313" key="4">
    <source>
        <dbReference type="Proteomes" id="UP000187609"/>
    </source>
</evidence>
<feature type="non-terminal residue" evidence="3">
    <location>
        <position position="195"/>
    </location>
</feature>
<evidence type="ECO:0000256" key="1">
    <source>
        <dbReference type="SAM" id="Phobius"/>
    </source>
</evidence>
<evidence type="ECO:0000313" key="3">
    <source>
        <dbReference type="EMBL" id="OIT01979.1"/>
    </source>
</evidence>
<evidence type="ECO:0000259" key="2">
    <source>
        <dbReference type="Pfam" id="PF22936"/>
    </source>
</evidence>
<accession>A0A1J6IT46</accession>
<dbReference type="EMBL" id="MJEQ01037188">
    <property type="protein sequence ID" value="OIT01979.1"/>
    <property type="molecule type" value="Genomic_DNA"/>
</dbReference>
<keyword evidence="1" id="KW-1133">Transmembrane helix</keyword>
<organism evidence="3 4">
    <name type="scientific">Nicotiana attenuata</name>
    <name type="common">Coyote tobacco</name>
    <dbReference type="NCBI Taxonomy" id="49451"/>
    <lineage>
        <taxon>Eukaryota</taxon>
        <taxon>Viridiplantae</taxon>
        <taxon>Streptophyta</taxon>
        <taxon>Embryophyta</taxon>
        <taxon>Tracheophyta</taxon>
        <taxon>Spermatophyta</taxon>
        <taxon>Magnoliopsida</taxon>
        <taxon>eudicotyledons</taxon>
        <taxon>Gunneridae</taxon>
        <taxon>Pentapetalae</taxon>
        <taxon>asterids</taxon>
        <taxon>lamiids</taxon>
        <taxon>Solanales</taxon>
        <taxon>Solanaceae</taxon>
        <taxon>Nicotianoideae</taxon>
        <taxon>Nicotianeae</taxon>
        <taxon>Nicotiana</taxon>
    </lineage>
</organism>
<name>A0A1J6IT46_NICAT</name>
<sequence length="195" mass="21747">LFCKYRKNNGHTIEKCFKLHGYPQNSKPVSRNMRVDANVCSSSDGKLDYCSQNSNSNAPTPQAITMEQYNQLMNILQNVQVMENAQSQSVPAPANFSGISACSIHTGCKCTYLASIQNSDTWILDSGATDHMTSNKSLLSNIVSLPIPYLITLPNGYKVKVSYYGYVVLNSIITLYKVLYVPTFKYNLNSVHRLL</sequence>
<keyword evidence="4" id="KW-1185">Reference proteome</keyword>
<dbReference type="AlphaFoldDB" id="A0A1J6IT46"/>
<feature type="transmembrane region" description="Helical" evidence="1">
    <location>
        <begin position="163"/>
        <end position="180"/>
    </location>
</feature>
<protein>
    <recommendedName>
        <fullName evidence="2">Retrovirus-related Pol polyprotein from transposon TNT 1-94-like beta-barrel domain-containing protein</fullName>
    </recommendedName>
</protein>